<evidence type="ECO:0000313" key="2">
    <source>
        <dbReference type="Proteomes" id="UP000009183"/>
    </source>
</evidence>
<dbReference type="AlphaFoldDB" id="F6GTD3"/>
<name>F6GTD3_VITVI</name>
<dbReference type="HOGENOM" id="CLU_3128163_0_0_1"/>
<dbReference type="Proteomes" id="UP000009183">
    <property type="component" value="Chromosome 17"/>
</dbReference>
<dbReference type="InParanoid" id="F6GTD3"/>
<accession>F6GTD3</accession>
<sequence>MSQCSSSLTSYKYNNPALVLFLLFHTLLLFQHSGYLGVGSWAFILQMWNY</sequence>
<protein>
    <submittedName>
        <fullName evidence="1">Uncharacterized protein</fullName>
    </submittedName>
</protein>
<dbReference type="EMBL" id="FN594950">
    <property type="protein sequence ID" value="CCB43142.1"/>
    <property type="molecule type" value="Genomic_DNA"/>
</dbReference>
<reference evidence="2" key="1">
    <citation type="journal article" date="2007" name="Nature">
        <title>The grapevine genome sequence suggests ancestral hexaploidization in major angiosperm phyla.</title>
        <authorList>
            <consortium name="The French-Italian Public Consortium for Grapevine Genome Characterization."/>
            <person name="Jaillon O."/>
            <person name="Aury J.-M."/>
            <person name="Noel B."/>
            <person name="Policriti A."/>
            <person name="Clepet C."/>
            <person name="Casagrande A."/>
            <person name="Choisne N."/>
            <person name="Aubourg S."/>
            <person name="Vitulo N."/>
            <person name="Jubin C."/>
            <person name="Vezzi A."/>
            <person name="Legeai F."/>
            <person name="Hugueney P."/>
            <person name="Dasilva C."/>
            <person name="Horner D."/>
            <person name="Mica E."/>
            <person name="Jublot D."/>
            <person name="Poulain J."/>
            <person name="Bruyere C."/>
            <person name="Billault A."/>
            <person name="Segurens B."/>
            <person name="Gouyvenoux M."/>
            <person name="Ugarte E."/>
            <person name="Cattonaro F."/>
            <person name="Anthouard V."/>
            <person name="Vico V."/>
            <person name="Del Fabbro C."/>
            <person name="Alaux M."/>
            <person name="Di Gaspero G."/>
            <person name="Dumas V."/>
            <person name="Felice N."/>
            <person name="Paillard S."/>
            <person name="Juman I."/>
            <person name="Moroldo M."/>
            <person name="Scalabrin S."/>
            <person name="Canaguier A."/>
            <person name="Le Clainche I."/>
            <person name="Malacrida G."/>
            <person name="Durand E."/>
            <person name="Pesole G."/>
            <person name="Laucou V."/>
            <person name="Chatelet P."/>
            <person name="Merdinoglu D."/>
            <person name="Delledonne M."/>
            <person name="Pezzotti M."/>
            <person name="Lecharny A."/>
            <person name="Scarpelli C."/>
            <person name="Artiguenave F."/>
            <person name="Pe M.E."/>
            <person name="Valle G."/>
            <person name="Morgante M."/>
            <person name="Caboche M."/>
            <person name="Adam-Blondon A.-F."/>
            <person name="Weissenbach J."/>
            <person name="Quetier F."/>
            <person name="Wincker P."/>
        </authorList>
    </citation>
    <scope>NUCLEOTIDE SEQUENCE [LARGE SCALE GENOMIC DNA]</scope>
    <source>
        <strain evidence="2">cv. Pinot noir / PN40024</strain>
    </source>
</reference>
<evidence type="ECO:0000313" key="1">
    <source>
        <dbReference type="EMBL" id="CCB43142.1"/>
    </source>
</evidence>
<keyword evidence="2" id="KW-1185">Reference proteome</keyword>
<gene>
    <name evidence="1" type="ordered locus">VIT_17s0000g05220</name>
</gene>
<organism evidence="1 2">
    <name type="scientific">Vitis vinifera</name>
    <name type="common">Grape</name>
    <dbReference type="NCBI Taxonomy" id="29760"/>
    <lineage>
        <taxon>Eukaryota</taxon>
        <taxon>Viridiplantae</taxon>
        <taxon>Streptophyta</taxon>
        <taxon>Embryophyta</taxon>
        <taxon>Tracheophyta</taxon>
        <taxon>Spermatophyta</taxon>
        <taxon>Magnoliopsida</taxon>
        <taxon>eudicotyledons</taxon>
        <taxon>Gunneridae</taxon>
        <taxon>Pentapetalae</taxon>
        <taxon>rosids</taxon>
        <taxon>Vitales</taxon>
        <taxon>Vitaceae</taxon>
        <taxon>Viteae</taxon>
        <taxon>Vitis</taxon>
    </lineage>
</organism>
<dbReference type="PaxDb" id="29760-VIT_17s0000g05220.t01"/>
<proteinExistence type="predicted"/>